<dbReference type="SMART" id="SM00558">
    <property type="entry name" value="JmjC"/>
    <property type="match status" value="1"/>
</dbReference>
<evidence type="ECO:0000256" key="1">
    <source>
        <dbReference type="SAM" id="MobiDB-lite"/>
    </source>
</evidence>
<dbReference type="InterPro" id="IPR003033">
    <property type="entry name" value="SCP2_sterol-bd_dom"/>
</dbReference>
<feature type="domain" description="JmjC" evidence="2">
    <location>
        <begin position="236"/>
        <end position="375"/>
    </location>
</feature>
<dbReference type="Gene3D" id="2.60.120.650">
    <property type="entry name" value="Cupin"/>
    <property type="match status" value="1"/>
</dbReference>
<dbReference type="RefSeq" id="WP_187671764.1">
    <property type="nucleotide sequence ID" value="NZ_CAJFCI010000054.1"/>
</dbReference>
<feature type="region of interest" description="Disordered" evidence="1">
    <location>
        <begin position="103"/>
        <end position="125"/>
    </location>
</feature>
<dbReference type="Gene3D" id="3.30.1050.10">
    <property type="entry name" value="SCP2 sterol-binding domain"/>
    <property type="match status" value="1"/>
</dbReference>
<dbReference type="Proteomes" id="UP000583387">
    <property type="component" value="Unassembled WGS sequence"/>
</dbReference>
<dbReference type="InterPro" id="IPR003347">
    <property type="entry name" value="JmjC_dom"/>
</dbReference>
<dbReference type="PANTHER" id="PTHR12461:SF105">
    <property type="entry name" value="HYPOXIA-INDUCIBLE FACTOR 1-ALPHA INHIBITOR"/>
    <property type="match status" value="1"/>
</dbReference>
<dbReference type="SUPFAM" id="SSF51197">
    <property type="entry name" value="Clavaminate synthase-like"/>
    <property type="match status" value="1"/>
</dbReference>
<evidence type="ECO:0000313" key="4">
    <source>
        <dbReference type="Proteomes" id="UP000583387"/>
    </source>
</evidence>
<protein>
    <recommendedName>
        <fullName evidence="2">JmjC domain-containing protein</fullName>
    </recommendedName>
</protein>
<comment type="caution">
    <text evidence="3">The sequence shown here is derived from an EMBL/GenBank/DDBJ whole genome shotgun (WGS) entry which is preliminary data.</text>
</comment>
<dbReference type="SUPFAM" id="SSF55718">
    <property type="entry name" value="SCP-like"/>
    <property type="match status" value="1"/>
</dbReference>
<dbReference type="PANTHER" id="PTHR12461">
    <property type="entry name" value="HYPOXIA-INDUCIBLE FACTOR 1 ALPHA INHIBITOR-RELATED"/>
    <property type="match status" value="1"/>
</dbReference>
<dbReference type="Pfam" id="PF13621">
    <property type="entry name" value="Cupin_8"/>
    <property type="match status" value="1"/>
</dbReference>
<proteinExistence type="predicted"/>
<name>A0A7U7EP17_9GAMM</name>
<gene>
    <name evidence="3" type="ORF">PSEWESI4_02736</name>
</gene>
<keyword evidence="4" id="KW-1185">Reference proteome</keyword>
<evidence type="ECO:0000259" key="2">
    <source>
        <dbReference type="PROSITE" id="PS51184"/>
    </source>
</evidence>
<reference evidence="3 4" key="1">
    <citation type="submission" date="2020-08" db="EMBL/GenBank/DDBJ databases">
        <authorList>
            <person name="Criscuolo A."/>
        </authorList>
    </citation>
    <scope>NUCLEOTIDE SEQUENCE [LARGE SCALE GENOMIC DNA]</scope>
    <source>
        <strain evidence="3">CIP111764</strain>
    </source>
</reference>
<organism evidence="3 4">
    <name type="scientific">Zestomonas carbonaria</name>
    <dbReference type="NCBI Taxonomy" id="2762745"/>
    <lineage>
        <taxon>Bacteria</taxon>
        <taxon>Pseudomonadati</taxon>
        <taxon>Pseudomonadota</taxon>
        <taxon>Gammaproteobacteria</taxon>
        <taxon>Pseudomonadales</taxon>
        <taxon>Pseudomonadaceae</taxon>
        <taxon>Zestomonas</taxon>
    </lineage>
</organism>
<dbReference type="PROSITE" id="PS51184">
    <property type="entry name" value="JMJC"/>
    <property type="match status" value="1"/>
</dbReference>
<dbReference type="InterPro" id="IPR036527">
    <property type="entry name" value="SCP2_sterol-bd_dom_sf"/>
</dbReference>
<dbReference type="EMBL" id="CAJFCI010000054">
    <property type="protein sequence ID" value="CAD5108451.1"/>
    <property type="molecule type" value="Genomic_DNA"/>
</dbReference>
<accession>A0A7U7EP17</accession>
<dbReference type="Pfam" id="PF02036">
    <property type="entry name" value="SCP2"/>
    <property type="match status" value="1"/>
</dbReference>
<evidence type="ECO:0000313" key="3">
    <source>
        <dbReference type="EMBL" id="CAD5108451.1"/>
    </source>
</evidence>
<dbReference type="InterPro" id="IPR041667">
    <property type="entry name" value="Cupin_8"/>
</dbReference>
<sequence>MDLPAVLSNLFAGAQTVGARGVFQFVFSAEKTIWSEVAEQVTIRPGRHPAADVTIELDEQDFAGILQGTRDVEELFANGRLKIGGQMGLATLLPQIINAARRGATPPKQARDMNQRYPAPERASDRLSARQATLLEVERRPRGGLSVEEFRRHYLPQGLPVIISDALRDWPLFNMSREESLVHFAELQGITRHGDYVQKTFSTERDFRSTSMAEFIAALDRDVEEGVPPPYMGNNVLPAQLLELIRFPDYFESSLYIKPRIWIGPKGTLTPLHRDDTDNLFAQVWGRKSFILAAPHHREALGTWSTSPQGGLEGCDANPDKPDYDRFPGAREVVFLRIVLEAGDLLFLPEGWFHQVESVSTSLSVNFWVNSGRGW</sequence>
<dbReference type="AlphaFoldDB" id="A0A7U7EP17"/>